<reference evidence="2" key="2">
    <citation type="submission" date="2020-11" db="EMBL/GenBank/DDBJ databases">
        <authorList>
            <person name="McCartney M.A."/>
            <person name="Auch B."/>
            <person name="Kono T."/>
            <person name="Mallez S."/>
            <person name="Becker A."/>
            <person name="Gohl D.M."/>
            <person name="Silverstein K.A.T."/>
            <person name="Koren S."/>
            <person name="Bechman K.B."/>
            <person name="Herman A."/>
            <person name="Abrahante J.E."/>
            <person name="Garbe J."/>
        </authorList>
    </citation>
    <scope>NUCLEOTIDE SEQUENCE</scope>
    <source>
        <strain evidence="2">Duluth1</strain>
        <tissue evidence="2">Whole animal</tissue>
    </source>
</reference>
<accession>A0A9D4LHP9</accession>
<evidence type="ECO:0000256" key="1">
    <source>
        <dbReference type="SAM" id="MobiDB-lite"/>
    </source>
</evidence>
<dbReference type="EMBL" id="JAIWYP010000003">
    <property type="protein sequence ID" value="KAH3858892.1"/>
    <property type="molecule type" value="Genomic_DNA"/>
</dbReference>
<proteinExistence type="predicted"/>
<name>A0A9D4LHP9_DREPO</name>
<dbReference type="AlphaFoldDB" id="A0A9D4LHP9"/>
<keyword evidence="3" id="KW-1185">Reference proteome</keyword>
<evidence type="ECO:0000313" key="2">
    <source>
        <dbReference type="EMBL" id="KAH3858892.1"/>
    </source>
</evidence>
<dbReference type="Proteomes" id="UP000828390">
    <property type="component" value="Unassembled WGS sequence"/>
</dbReference>
<feature type="region of interest" description="Disordered" evidence="1">
    <location>
        <begin position="1"/>
        <end position="21"/>
    </location>
</feature>
<gene>
    <name evidence="2" type="ORF">DPMN_101536</name>
</gene>
<organism evidence="2 3">
    <name type="scientific">Dreissena polymorpha</name>
    <name type="common">Zebra mussel</name>
    <name type="synonym">Mytilus polymorpha</name>
    <dbReference type="NCBI Taxonomy" id="45954"/>
    <lineage>
        <taxon>Eukaryota</taxon>
        <taxon>Metazoa</taxon>
        <taxon>Spiralia</taxon>
        <taxon>Lophotrochozoa</taxon>
        <taxon>Mollusca</taxon>
        <taxon>Bivalvia</taxon>
        <taxon>Autobranchia</taxon>
        <taxon>Heteroconchia</taxon>
        <taxon>Euheterodonta</taxon>
        <taxon>Imparidentia</taxon>
        <taxon>Neoheterodontei</taxon>
        <taxon>Myida</taxon>
        <taxon>Dreissenoidea</taxon>
        <taxon>Dreissenidae</taxon>
        <taxon>Dreissena</taxon>
    </lineage>
</organism>
<protein>
    <submittedName>
        <fullName evidence="2">Uncharacterized protein</fullName>
    </submittedName>
</protein>
<sequence>MASGSEAFSATRKGRPKGKCDRDAAAVNDLMQVVDKCGLPGKFEAWIYQHGVLSISRPLLV</sequence>
<reference evidence="2" key="1">
    <citation type="journal article" date="2019" name="bioRxiv">
        <title>The Genome of the Zebra Mussel, Dreissena polymorpha: A Resource for Invasive Species Research.</title>
        <authorList>
            <person name="McCartney M.A."/>
            <person name="Auch B."/>
            <person name="Kono T."/>
            <person name="Mallez S."/>
            <person name="Zhang Y."/>
            <person name="Obille A."/>
            <person name="Becker A."/>
            <person name="Abrahante J.E."/>
            <person name="Garbe J."/>
            <person name="Badalamenti J.P."/>
            <person name="Herman A."/>
            <person name="Mangelson H."/>
            <person name="Liachko I."/>
            <person name="Sullivan S."/>
            <person name="Sone E.D."/>
            <person name="Koren S."/>
            <person name="Silverstein K.A.T."/>
            <person name="Beckman K.B."/>
            <person name="Gohl D.M."/>
        </authorList>
    </citation>
    <scope>NUCLEOTIDE SEQUENCE</scope>
    <source>
        <strain evidence="2">Duluth1</strain>
        <tissue evidence="2">Whole animal</tissue>
    </source>
</reference>
<comment type="caution">
    <text evidence="2">The sequence shown here is derived from an EMBL/GenBank/DDBJ whole genome shotgun (WGS) entry which is preliminary data.</text>
</comment>
<evidence type="ECO:0000313" key="3">
    <source>
        <dbReference type="Proteomes" id="UP000828390"/>
    </source>
</evidence>